<feature type="coiled-coil region" evidence="7">
    <location>
        <begin position="941"/>
        <end position="996"/>
    </location>
</feature>
<evidence type="ECO:0000313" key="12">
    <source>
        <dbReference type="EMBL" id="TCO11022.1"/>
    </source>
</evidence>
<dbReference type="Gene3D" id="3.30.565.10">
    <property type="entry name" value="Histidine kinase-like ATPase, C-terminal domain"/>
    <property type="match status" value="1"/>
</dbReference>
<dbReference type="PROSITE" id="PS50109">
    <property type="entry name" value="HIS_KIN"/>
    <property type="match status" value="1"/>
</dbReference>
<feature type="transmembrane region" description="Helical" evidence="8">
    <location>
        <begin position="6"/>
        <end position="27"/>
    </location>
</feature>
<dbReference type="InterPro" id="IPR050736">
    <property type="entry name" value="Sensor_HK_Regulatory"/>
</dbReference>
<feature type="transmembrane region" description="Helical" evidence="8">
    <location>
        <begin position="523"/>
        <end position="546"/>
    </location>
</feature>
<proteinExistence type="predicted"/>
<organism evidence="12 13">
    <name type="scientific">Natronoflexus pectinivorans</name>
    <dbReference type="NCBI Taxonomy" id="682526"/>
    <lineage>
        <taxon>Bacteria</taxon>
        <taxon>Pseudomonadati</taxon>
        <taxon>Bacteroidota</taxon>
        <taxon>Bacteroidia</taxon>
        <taxon>Marinilabiliales</taxon>
        <taxon>Marinilabiliaceae</taxon>
        <taxon>Natronoflexus</taxon>
    </lineage>
</organism>
<dbReference type="SMART" id="SM00091">
    <property type="entry name" value="PAS"/>
    <property type="match status" value="3"/>
</dbReference>
<dbReference type="InterPro" id="IPR013767">
    <property type="entry name" value="PAS_fold"/>
</dbReference>
<dbReference type="NCBIfam" id="TIGR00229">
    <property type="entry name" value="sensory_box"/>
    <property type="match status" value="2"/>
</dbReference>
<dbReference type="Gene3D" id="1.10.287.130">
    <property type="match status" value="1"/>
</dbReference>
<dbReference type="InterPro" id="IPR003661">
    <property type="entry name" value="HisK_dim/P_dom"/>
</dbReference>
<sequence>MVSYGVSHFVMNIIALGVVVVIFYLAFRKSGRITKDSRDVPESQGKKTIRIVIAFLSLALFIGGIYIVHQFKILQEKEIRRELLSGAQSVAEGLSYRTISNLEFNLSDLDHPVYHQLNQQLREASGLLNKRDIYTMVLRDSQIIFGPESIDPELFHASLPGDVYKIPPQGLVDVFVRGNHLIVGPYEDEYGHFISAFYPVFRQHSPEPYMVVGMDIHEHEWNDEVNHAIVIPQVLVIVLLLILLFGNIIFSRPQIMRIERSIWWQSPEAIFTFIGSVFISLLIIWFSVRVENRYRMEIFKQSSSIQANQFRSYMRTFEWHLLRTSNSLGRFNEIEEDFFREEVNFLLELEFVESIGWAEEYSAEYLVRLVEGGYQELFSVGSSMPKISSHTINIIENAVSHQRLTTEAIISESSNTDPRLIIYIPFSFSGNSSNGLAYIVVNINKLLGRSVALRGSEENLFNVLFGVVENQSGYTYIGRFGDDVMRERKIQDMSAGYFLFMFGRTWKLDFFPGQFFNRTHPSIALPVSLSLAILMTLVLSFVVGLLSTRKIRLERDVEKRTQELNRSEQRFSLLFNSMAEGVAMHRVIRNEEGEILNYSLVDINAAYSRILGLARKDVIGKTASDLYGQPTAPFLDVYARVVQDGTPTRFEEYFPPMDRYFDVSAIPMSDDTFATVFTDVSHRVLAERTIRESEEKYRMISDNVGDVIWVMDAMTHKFRYMSPSVERLSGYSVDEALGFKLKDILSPESFEFVSESLPFRVQKFENGDETYRTRTVTLNQIKKDGGIIVTEVTTTLIPNEHGRVKEVLGVTRDVTEMVAAREALRLSEEKYRFLVENQHDFIIKVDLEGRYLYASPSFCHAIGKSDEEIMGKVFIPPIDSDSAVLSLEALEKLKKPPYRVRFEQKVKLNSEWKWISWDNSAILEEGEPVAYIGVGRDVTREKIYQEELKESKDKLQQQNEEYAMLNEEYQSINEEMQSTNEELVHAIERAQESENLKTAFLQNVSHEIRTPLNAIIGFSEMLALPDFEEGDKVNFSEIIVNSSRELLNLVNDILTISTIETQQDKMNLQKVILKDLLMDLNSVFSNNPSRKGVDLGFVLPPGVSDKFSIKTDELKLKQVFNNLIGNALKFTEKGEVVYGVESVDEKNMQVVFFVKDTGIGIPLKMQDKVFERFRQANPDVQTKYGGTGLGLAICKGHIELMGGKIWLESKPGKGSVFRFSIPI</sequence>
<dbReference type="EC" id="2.7.13.3" evidence="2"/>
<dbReference type="InterPro" id="IPR003594">
    <property type="entry name" value="HATPase_dom"/>
</dbReference>
<keyword evidence="6" id="KW-0902">Two-component regulatory system</keyword>
<dbReference type="CDD" id="cd00082">
    <property type="entry name" value="HisKA"/>
    <property type="match status" value="1"/>
</dbReference>
<dbReference type="CDD" id="cd16922">
    <property type="entry name" value="HATPase_EvgS-ArcB-TorS-like"/>
    <property type="match status" value="1"/>
</dbReference>
<keyword evidence="5" id="KW-0418">Kinase</keyword>
<dbReference type="SMART" id="SM00388">
    <property type="entry name" value="HisKA"/>
    <property type="match status" value="1"/>
</dbReference>
<feature type="transmembrane region" description="Helical" evidence="8">
    <location>
        <begin position="230"/>
        <end position="250"/>
    </location>
</feature>
<keyword evidence="3" id="KW-0597">Phosphoprotein</keyword>
<feature type="transmembrane region" description="Helical" evidence="8">
    <location>
        <begin position="48"/>
        <end position="68"/>
    </location>
</feature>
<dbReference type="InterPro" id="IPR035965">
    <property type="entry name" value="PAS-like_dom_sf"/>
</dbReference>
<dbReference type="FunFam" id="3.30.565.10:FF:000010">
    <property type="entry name" value="Sensor histidine kinase RcsC"/>
    <property type="match status" value="1"/>
</dbReference>
<gene>
    <name evidence="12" type="ORF">EV194_101656</name>
</gene>
<evidence type="ECO:0000313" key="13">
    <source>
        <dbReference type="Proteomes" id="UP000295221"/>
    </source>
</evidence>
<evidence type="ECO:0000256" key="4">
    <source>
        <dbReference type="ARBA" id="ARBA00022679"/>
    </source>
</evidence>
<dbReference type="InterPro" id="IPR036097">
    <property type="entry name" value="HisK_dim/P_sf"/>
</dbReference>
<keyword evidence="13" id="KW-1185">Reference proteome</keyword>
<dbReference type="Pfam" id="PF00512">
    <property type="entry name" value="HisKA"/>
    <property type="match status" value="1"/>
</dbReference>
<comment type="caution">
    <text evidence="12">The sequence shown here is derived from an EMBL/GenBank/DDBJ whole genome shotgun (WGS) entry which is preliminary data.</text>
</comment>
<keyword evidence="8" id="KW-0812">Transmembrane</keyword>
<evidence type="ECO:0000259" key="11">
    <source>
        <dbReference type="PROSITE" id="PS50113"/>
    </source>
</evidence>
<dbReference type="PANTHER" id="PTHR43711">
    <property type="entry name" value="TWO-COMPONENT HISTIDINE KINASE"/>
    <property type="match status" value="1"/>
</dbReference>
<dbReference type="InterPro" id="IPR036890">
    <property type="entry name" value="HATPase_C_sf"/>
</dbReference>
<evidence type="ECO:0000256" key="5">
    <source>
        <dbReference type="ARBA" id="ARBA00022777"/>
    </source>
</evidence>
<reference evidence="12 13" key="1">
    <citation type="submission" date="2019-03" db="EMBL/GenBank/DDBJ databases">
        <title>Genomic Encyclopedia of Type Strains, Phase IV (KMG-IV): sequencing the most valuable type-strain genomes for metagenomic binning, comparative biology and taxonomic classification.</title>
        <authorList>
            <person name="Goeker M."/>
        </authorList>
    </citation>
    <scope>NUCLEOTIDE SEQUENCE [LARGE SCALE GENOMIC DNA]</scope>
    <source>
        <strain evidence="12 13">DSM 24179</strain>
    </source>
</reference>
<feature type="domain" description="PAS" evidence="10">
    <location>
        <begin position="693"/>
        <end position="757"/>
    </location>
</feature>
<dbReference type="PROSITE" id="PS50113">
    <property type="entry name" value="PAC"/>
    <property type="match status" value="1"/>
</dbReference>
<dbReference type="Proteomes" id="UP000295221">
    <property type="component" value="Unassembled WGS sequence"/>
</dbReference>
<feature type="domain" description="Histidine kinase" evidence="9">
    <location>
        <begin position="1003"/>
        <end position="1223"/>
    </location>
</feature>
<dbReference type="PANTHER" id="PTHR43711:SF26">
    <property type="entry name" value="SENSOR HISTIDINE KINASE RCSC"/>
    <property type="match status" value="1"/>
</dbReference>
<keyword evidence="8" id="KW-0472">Membrane</keyword>
<dbReference type="InterPro" id="IPR001610">
    <property type="entry name" value="PAC"/>
</dbReference>
<dbReference type="Pfam" id="PF08448">
    <property type="entry name" value="PAS_4"/>
    <property type="match status" value="2"/>
</dbReference>
<dbReference type="Pfam" id="PF02518">
    <property type="entry name" value="HATPase_c"/>
    <property type="match status" value="1"/>
</dbReference>
<evidence type="ECO:0000259" key="9">
    <source>
        <dbReference type="PROSITE" id="PS50109"/>
    </source>
</evidence>
<evidence type="ECO:0000256" key="3">
    <source>
        <dbReference type="ARBA" id="ARBA00022553"/>
    </source>
</evidence>
<evidence type="ECO:0000256" key="7">
    <source>
        <dbReference type="SAM" id="Coils"/>
    </source>
</evidence>
<dbReference type="PROSITE" id="PS50112">
    <property type="entry name" value="PAS"/>
    <property type="match status" value="2"/>
</dbReference>
<dbReference type="InterPro" id="IPR013656">
    <property type="entry name" value="PAS_4"/>
</dbReference>
<dbReference type="Pfam" id="PF00989">
    <property type="entry name" value="PAS"/>
    <property type="match status" value="1"/>
</dbReference>
<accession>A0A4R2GP23</accession>
<dbReference type="SUPFAM" id="SSF55874">
    <property type="entry name" value="ATPase domain of HSP90 chaperone/DNA topoisomerase II/histidine kinase"/>
    <property type="match status" value="1"/>
</dbReference>
<dbReference type="EMBL" id="SLWK01000001">
    <property type="protein sequence ID" value="TCO11022.1"/>
    <property type="molecule type" value="Genomic_DNA"/>
</dbReference>
<dbReference type="SUPFAM" id="SSF55785">
    <property type="entry name" value="PYP-like sensor domain (PAS domain)"/>
    <property type="match status" value="3"/>
</dbReference>
<feature type="domain" description="PAS" evidence="10">
    <location>
        <begin position="827"/>
        <end position="875"/>
    </location>
</feature>
<dbReference type="PRINTS" id="PR00344">
    <property type="entry name" value="BCTRLSENSOR"/>
</dbReference>
<dbReference type="GO" id="GO:0000155">
    <property type="term" value="F:phosphorelay sensor kinase activity"/>
    <property type="evidence" value="ECO:0007669"/>
    <property type="project" value="InterPro"/>
</dbReference>
<protein>
    <recommendedName>
        <fullName evidence="2">histidine kinase</fullName>
        <ecNumber evidence="2">2.7.13.3</ecNumber>
    </recommendedName>
</protein>
<evidence type="ECO:0000256" key="1">
    <source>
        <dbReference type="ARBA" id="ARBA00000085"/>
    </source>
</evidence>
<dbReference type="SUPFAM" id="SSF47384">
    <property type="entry name" value="Homodimeric domain of signal transducing histidine kinase"/>
    <property type="match status" value="1"/>
</dbReference>
<dbReference type="InterPro" id="IPR004358">
    <property type="entry name" value="Sig_transdc_His_kin-like_C"/>
</dbReference>
<dbReference type="CDD" id="cd00130">
    <property type="entry name" value="PAS"/>
    <property type="match status" value="3"/>
</dbReference>
<dbReference type="Gene3D" id="3.30.450.20">
    <property type="entry name" value="PAS domain"/>
    <property type="match status" value="3"/>
</dbReference>
<comment type="catalytic activity">
    <reaction evidence="1">
        <text>ATP + protein L-histidine = ADP + protein N-phospho-L-histidine.</text>
        <dbReference type="EC" id="2.7.13.3"/>
    </reaction>
</comment>
<evidence type="ECO:0000259" key="10">
    <source>
        <dbReference type="PROSITE" id="PS50112"/>
    </source>
</evidence>
<dbReference type="InterPro" id="IPR000014">
    <property type="entry name" value="PAS"/>
</dbReference>
<feature type="transmembrane region" description="Helical" evidence="8">
    <location>
        <begin position="270"/>
        <end position="288"/>
    </location>
</feature>
<dbReference type="InterPro" id="IPR005467">
    <property type="entry name" value="His_kinase_dom"/>
</dbReference>
<name>A0A4R2GP23_9BACT</name>
<keyword evidence="4" id="KW-0808">Transferase</keyword>
<evidence type="ECO:0000256" key="8">
    <source>
        <dbReference type="SAM" id="Phobius"/>
    </source>
</evidence>
<dbReference type="InterPro" id="IPR000700">
    <property type="entry name" value="PAS-assoc_C"/>
</dbReference>
<evidence type="ECO:0000256" key="6">
    <source>
        <dbReference type="ARBA" id="ARBA00023012"/>
    </source>
</evidence>
<dbReference type="SMART" id="SM00387">
    <property type="entry name" value="HATPase_c"/>
    <property type="match status" value="1"/>
</dbReference>
<evidence type="ECO:0000256" key="2">
    <source>
        <dbReference type="ARBA" id="ARBA00012438"/>
    </source>
</evidence>
<dbReference type="SMART" id="SM00086">
    <property type="entry name" value="PAC"/>
    <property type="match status" value="2"/>
</dbReference>
<dbReference type="AlphaFoldDB" id="A0A4R2GP23"/>
<feature type="domain" description="PAC" evidence="11">
    <location>
        <begin position="774"/>
        <end position="826"/>
    </location>
</feature>
<keyword evidence="8" id="KW-1133">Transmembrane helix</keyword>
<keyword evidence="7" id="KW-0175">Coiled coil</keyword>